<feature type="transmembrane region" description="Helical" evidence="5">
    <location>
        <begin position="239"/>
        <end position="258"/>
    </location>
</feature>
<evidence type="ECO:0000256" key="5">
    <source>
        <dbReference type="SAM" id="Phobius"/>
    </source>
</evidence>
<feature type="transmembrane region" description="Helical" evidence="5">
    <location>
        <begin position="145"/>
        <end position="165"/>
    </location>
</feature>
<evidence type="ECO:0000313" key="7">
    <source>
        <dbReference type="EMBL" id="NNG55996.1"/>
    </source>
</evidence>
<reference evidence="7 8" key="1">
    <citation type="submission" date="2020-05" db="EMBL/GenBank/DDBJ databases">
        <title>Draft Genome Sequences of Sphingomonas sp. Isolated from the International Space Station.</title>
        <authorList>
            <person name="Bijlani S."/>
            <person name="Singh N.K."/>
            <person name="Mason C.E."/>
            <person name="Wang C.C."/>
            <person name="Venkateswaran K."/>
        </authorList>
    </citation>
    <scope>NUCLEOTIDE SEQUENCE [LARGE SCALE GENOMIC DNA]</scope>
    <source>
        <strain evidence="7 8">FKI-L5-BR-P1</strain>
    </source>
</reference>
<feature type="transmembrane region" description="Helical" evidence="5">
    <location>
        <begin position="64"/>
        <end position="85"/>
    </location>
</feature>
<proteinExistence type="predicted"/>
<evidence type="ECO:0000259" key="6">
    <source>
        <dbReference type="Pfam" id="PF04932"/>
    </source>
</evidence>
<feature type="transmembrane region" description="Helical" evidence="5">
    <location>
        <begin position="118"/>
        <end position="138"/>
    </location>
</feature>
<evidence type="ECO:0000313" key="8">
    <source>
        <dbReference type="Proteomes" id="UP000550136"/>
    </source>
</evidence>
<feature type="domain" description="O-antigen ligase-related" evidence="6">
    <location>
        <begin position="225"/>
        <end position="375"/>
    </location>
</feature>
<dbReference type="InterPro" id="IPR051533">
    <property type="entry name" value="WaaL-like"/>
</dbReference>
<keyword evidence="3 5" id="KW-1133">Transmembrane helix</keyword>
<accession>A0A7Y2KNL6</accession>
<feature type="transmembrane region" description="Helical" evidence="5">
    <location>
        <begin position="191"/>
        <end position="208"/>
    </location>
</feature>
<dbReference type="EMBL" id="JABEOU010000004">
    <property type="protein sequence ID" value="NNG55996.1"/>
    <property type="molecule type" value="Genomic_DNA"/>
</dbReference>
<feature type="transmembrane region" description="Helical" evidence="5">
    <location>
        <begin position="40"/>
        <end position="57"/>
    </location>
</feature>
<dbReference type="RefSeq" id="WP_016509465.1">
    <property type="nucleotide sequence ID" value="NZ_JABEOU010000004.1"/>
</dbReference>
<dbReference type="Pfam" id="PF04932">
    <property type="entry name" value="Wzy_C"/>
    <property type="match status" value="1"/>
</dbReference>
<comment type="caution">
    <text evidence="7">The sequence shown here is derived from an EMBL/GenBank/DDBJ whole genome shotgun (WGS) entry which is preliminary data.</text>
</comment>
<dbReference type="AlphaFoldDB" id="A0A7Y2KNL6"/>
<keyword evidence="4 5" id="KW-0472">Membrane</keyword>
<dbReference type="PANTHER" id="PTHR37422">
    <property type="entry name" value="TEICHURONIC ACID BIOSYNTHESIS PROTEIN TUAE"/>
    <property type="match status" value="1"/>
</dbReference>
<sequence length="460" mass="49096">MHRYGRPSPFFVLLVLLFGVLWFTGGSSRADVPGQIPVQLTSWTVLVIAIILAPRPARDTRDPFLLLAAIALVPLVQLIPLPPVLWQMLPGHAGLAEAARLTGQHQPWRPIAVIPGSTLNAAFSLATPAAILLLLGAFDEKARAWLPGLIVVLAVATSLVGLMQFSGNRFDQPLIGYRYDVSGIFGNRNHFALFLAVGCLAVPVWALGNRKGPGWRGAVALGLPVLLVLTVLASGSRAGTAAIVLALVLGPLAVRENIRRLLAGLPRWTAPALIASALLLVTASVAVSFTSGRADSINRAMGGQVTEDMRARALPTVLTITRDYFPVGIGIGGFDPVFRRYEPFDLLKPTYFNQAHDDLLAALLEGGLLGLLVLVAAIIWWLRSSFIVWRSIGRHDDALGPIIRARFGSAALGLIFGASLVDYPARAPLTAATIAVVAALLAWGKAARRMPSLPSAERRI</sequence>
<comment type="subcellular location">
    <subcellularLocation>
        <location evidence="1">Membrane</location>
        <topology evidence="1">Multi-pass membrane protein</topology>
    </subcellularLocation>
</comment>
<feature type="transmembrane region" description="Helical" evidence="5">
    <location>
        <begin position="215"/>
        <end position="233"/>
    </location>
</feature>
<feature type="transmembrane region" description="Helical" evidence="5">
    <location>
        <begin position="270"/>
        <end position="289"/>
    </location>
</feature>
<evidence type="ECO:0000256" key="4">
    <source>
        <dbReference type="ARBA" id="ARBA00023136"/>
    </source>
</evidence>
<name>A0A7Y2KNL6_SPHPI</name>
<feature type="transmembrane region" description="Helical" evidence="5">
    <location>
        <begin position="403"/>
        <end position="421"/>
    </location>
</feature>
<evidence type="ECO:0000256" key="1">
    <source>
        <dbReference type="ARBA" id="ARBA00004141"/>
    </source>
</evidence>
<dbReference type="InterPro" id="IPR007016">
    <property type="entry name" value="O-antigen_ligase-rel_domated"/>
</dbReference>
<organism evidence="7 8">
    <name type="scientific">Sphingomonas paucimobilis</name>
    <name type="common">Pseudomonas paucimobilis</name>
    <dbReference type="NCBI Taxonomy" id="13689"/>
    <lineage>
        <taxon>Bacteria</taxon>
        <taxon>Pseudomonadati</taxon>
        <taxon>Pseudomonadota</taxon>
        <taxon>Alphaproteobacteria</taxon>
        <taxon>Sphingomonadales</taxon>
        <taxon>Sphingomonadaceae</taxon>
        <taxon>Sphingomonas</taxon>
    </lineage>
</organism>
<feature type="transmembrane region" description="Helical" evidence="5">
    <location>
        <begin position="359"/>
        <end position="382"/>
    </location>
</feature>
<dbReference type="PANTHER" id="PTHR37422:SF13">
    <property type="entry name" value="LIPOPOLYSACCHARIDE BIOSYNTHESIS PROTEIN PA4999-RELATED"/>
    <property type="match status" value="1"/>
</dbReference>
<dbReference type="GO" id="GO:0016020">
    <property type="term" value="C:membrane"/>
    <property type="evidence" value="ECO:0007669"/>
    <property type="project" value="UniProtKB-SubCell"/>
</dbReference>
<dbReference type="Proteomes" id="UP000550136">
    <property type="component" value="Unassembled WGS sequence"/>
</dbReference>
<evidence type="ECO:0000256" key="2">
    <source>
        <dbReference type="ARBA" id="ARBA00022692"/>
    </source>
</evidence>
<keyword evidence="2 5" id="KW-0812">Transmembrane</keyword>
<gene>
    <name evidence="7" type="ORF">HKX06_01115</name>
</gene>
<feature type="transmembrane region" description="Helical" evidence="5">
    <location>
        <begin position="427"/>
        <end position="444"/>
    </location>
</feature>
<protein>
    <recommendedName>
        <fullName evidence="6">O-antigen ligase-related domain-containing protein</fullName>
    </recommendedName>
</protein>
<evidence type="ECO:0000256" key="3">
    <source>
        <dbReference type="ARBA" id="ARBA00022989"/>
    </source>
</evidence>